<dbReference type="EMBL" id="KI894013">
    <property type="protein sequence ID" value="OCF48560.1"/>
    <property type="molecule type" value="Genomic_DNA"/>
</dbReference>
<feature type="transmembrane region" description="Helical" evidence="11">
    <location>
        <begin position="203"/>
        <end position="224"/>
    </location>
</feature>
<sequence>MSSNLEKSITDSINSSIPSSSRPSSSTQQRPILYHSSTSYATQPPPPAPPISSNSQNTNQNNQENLRYSENQYQDEDEDFKNSKEFKSYSSYPPTFESNEYLNPNLNSNSNSNHLNPNSTGNSGGRRGNRNRSVSLSLNEMWDKSRNGIGSVCSFKGENAIGKGMILGWISTTLLVLGILGWWRKELFQSLDSMSTTLEASSYGHAIFFLLILITTIPPIPLYSTLIVLSGYTFGVWQGFLISYLASLVGAVGVFIISRCWLRDVIGRLLSCSQTSSTLLSLLSSHPHLLLLIRIAPYPYNLLNVILASSPSLSLKTYTACTALSLCKLVLHTWIGSGIHNLSEAYGHSHNVELNEPSKDDDQHEDDQWESNEIPGHKYENEHKNHHHPLPPWIQNDNDDEWEKREQIKTYSTWFGILLCLFLFIYLTYLTKKALKKAQQEQEQQEQQEEMIENGQGLLNRTSFESEEEEEV</sequence>
<reference evidence="13" key="3">
    <citation type="submission" date="2016-07" db="EMBL/GenBank/DDBJ databases">
        <title>Evolution of pathogenesis and genome organization in the Tremellales.</title>
        <authorList>
            <person name="Cuomo C."/>
            <person name="Litvintseva A."/>
            <person name="Heitman J."/>
            <person name="Chen Y."/>
            <person name="Sun S."/>
            <person name="Springer D."/>
            <person name="Dromer F."/>
            <person name="Young S."/>
            <person name="Zeng Q."/>
            <person name="Chapman S."/>
            <person name="Gujja S."/>
            <person name="Saif S."/>
            <person name="Birren B."/>
        </authorList>
    </citation>
    <scope>NUCLEOTIDE SEQUENCE</scope>
    <source>
        <strain evidence="13">CBS 10737</strain>
    </source>
</reference>
<dbReference type="KEGG" id="kpin:30173708"/>
<evidence type="ECO:0000256" key="6">
    <source>
        <dbReference type="ARBA" id="ARBA00022692"/>
    </source>
</evidence>
<keyword evidence="6 11" id="KW-0812">Transmembrane</keyword>
<evidence type="ECO:0000256" key="3">
    <source>
        <dbReference type="ARBA" id="ARBA00008640"/>
    </source>
</evidence>
<dbReference type="GO" id="GO:0016192">
    <property type="term" value="P:vesicle-mediated transport"/>
    <property type="evidence" value="ECO:0007669"/>
    <property type="project" value="TreeGrafter"/>
</dbReference>
<dbReference type="RefSeq" id="XP_019009779.1">
    <property type="nucleotide sequence ID" value="XM_019157061.1"/>
</dbReference>
<dbReference type="GeneID" id="30173708"/>
<evidence type="ECO:0000256" key="10">
    <source>
        <dbReference type="SAM" id="MobiDB-lite"/>
    </source>
</evidence>
<dbReference type="InterPro" id="IPR051076">
    <property type="entry name" value="Golgi_membrane_TVP38/TMEM64"/>
</dbReference>
<feature type="region of interest" description="Disordered" evidence="10">
    <location>
        <begin position="97"/>
        <end position="131"/>
    </location>
</feature>
<evidence type="ECO:0000256" key="5">
    <source>
        <dbReference type="ARBA" id="ARBA00020673"/>
    </source>
</evidence>
<dbReference type="EMBL" id="CP144528">
    <property type="protein sequence ID" value="WWC73151.1"/>
    <property type="molecule type" value="Genomic_DNA"/>
</dbReference>
<reference evidence="13" key="1">
    <citation type="submission" date="2013-07" db="EMBL/GenBank/DDBJ databases">
        <title>The Genome Sequence of Cryptococcus pinus CBS10737.</title>
        <authorList>
            <consortium name="The Broad Institute Genome Sequencing Platform"/>
            <person name="Cuomo C."/>
            <person name="Litvintseva A."/>
            <person name="Chen Y."/>
            <person name="Heitman J."/>
            <person name="Sun S."/>
            <person name="Springer D."/>
            <person name="Dromer F."/>
            <person name="Young S.K."/>
            <person name="Zeng Q."/>
            <person name="Gargeya S."/>
            <person name="Fitzgerald M."/>
            <person name="Abouelleil A."/>
            <person name="Alvarado L."/>
            <person name="Berlin A.M."/>
            <person name="Chapman S.B."/>
            <person name="Dewar J."/>
            <person name="Goldberg J."/>
            <person name="Griggs A."/>
            <person name="Gujja S."/>
            <person name="Hansen M."/>
            <person name="Howarth C."/>
            <person name="Imamovic A."/>
            <person name="Larimer J."/>
            <person name="McCowan C."/>
            <person name="Murphy C."/>
            <person name="Pearson M."/>
            <person name="Priest M."/>
            <person name="Roberts A."/>
            <person name="Saif S."/>
            <person name="Shea T."/>
            <person name="Sykes S."/>
            <person name="Wortman J."/>
            <person name="Nusbaum C."/>
            <person name="Birren B."/>
        </authorList>
    </citation>
    <scope>NUCLEOTIDE SEQUENCE [LARGE SCALE GENOMIC DNA]</scope>
    <source>
        <strain evidence="13">CBS 10737</strain>
    </source>
</reference>
<comment type="function">
    <text evidence="1">Golgi membrane protein involved in vesicular trafficking and spindle migration.</text>
</comment>
<evidence type="ECO:0000256" key="9">
    <source>
        <dbReference type="ARBA" id="ARBA00023136"/>
    </source>
</evidence>
<feature type="region of interest" description="Disordered" evidence="10">
    <location>
        <begin position="437"/>
        <end position="472"/>
    </location>
</feature>
<dbReference type="AlphaFoldDB" id="A0A1B9HZ77"/>
<keyword evidence="9 11" id="KW-0472">Membrane</keyword>
<dbReference type="Proteomes" id="UP000094020">
    <property type="component" value="Chromosome 10"/>
</dbReference>
<organism evidence="13">
    <name type="scientific">Kwoniella pini CBS 10737</name>
    <dbReference type="NCBI Taxonomy" id="1296096"/>
    <lineage>
        <taxon>Eukaryota</taxon>
        <taxon>Fungi</taxon>
        <taxon>Dikarya</taxon>
        <taxon>Basidiomycota</taxon>
        <taxon>Agaricomycotina</taxon>
        <taxon>Tremellomycetes</taxon>
        <taxon>Tremellales</taxon>
        <taxon>Cryptococcaceae</taxon>
        <taxon>Kwoniella</taxon>
    </lineage>
</organism>
<dbReference type="OrthoDB" id="166803at2759"/>
<proteinExistence type="inferred from homology"/>
<feature type="transmembrane region" description="Helical" evidence="11">
    <location>
        <begin position="236"/>
        <end position="257"/>
    </location>
</feature>
<evidence type="ECO:0000313" key="13">
    <source>
        <dbReference type="EMBL" id="OCF48560.1"/>
    </source>
</evidence>
<feature type="compositionally biased region" description="Low complexity" evidence="10">
    <location>
        <begin position="51"/>
        <end position="61"/>
    </location>
</feature>
<evidence type="ECO:0000313" key="15">
    <source>
        <dbReference type="Proteomes" id="UP000094020"/>
    </source>
</evidence>
<keyword evidence="7 11" id="KW-1133">Transmembrane helix</keyword>
<evidence type="ECO:0000256" key="11">
    <source>
        <dbReference type="SAM" id="Phobius"/>
    </source>
</evidence>
<keyword evidence="15" id="KW-1185">Reference proteome</keyword>
<feature type="region of interest" description="Disordered" evidence="10">
    <location>
        <begin position="1"/>
        <end position="61"/>
    </location>
</feature>
<dbReference type="GO" id="GO:0000139">
    <property type="term" value="C:Golgi membrane"/>
    <property type="evidence" value="ECO:0007669"/>
    <property type="project" value="UniProtKB-SubCell"/>
</dbReference>
<reference evidence="14" key="4">
    <citation type="submission" date="2024-02" db="EMBL/GenBank/DDBJ databases">
        <title>Comparative genomics of Cryptococcus and Kwoniella reveals pathogenesis evolution and contrasting modes of karyotype evolution via chromosome fusion or intercentromeric recombination.</title>
        <authorList>
            <person name="Coelho M.A."/>
            <person name="David-Palma M."/>
            <person name="Shea T."/>
            <person name="Bowers K."/>
            <person name="McGinley-Smith S."/>
            <person name="Mohammad A.W."/>
            <person name="Gnirke A."/>
            <person name="Yurkov A.M."/>
            <person name="Nowrousian M."/>
            <person name="Sun S."/>
            <person name="Cuomo C.A."/>
            <person name="Heitman J."/>
        </authorList>
    </citation>
    <scope>NUCLEOTIDE SEQUENCE</scope>
    <source>
        <strain evidence="14">CBS 10737</strain>
    </source>
</reference>
<dbReference type="InterPro" id="IPR032816">
    <property type="entry name" value="VTT_dom"/>
</dbReference>
<evidence type="ECO:0000256" key="8">
    <source>
        <dbReference type="ARBA" id="ARBA00023034"/>
    </source>
</evidence>
<dbReference type="GO" id="GO:0000022">
    <property type="term" value="P:mitotic spindle elongation"/>
    <property type="evidence" value="ECO:0007669"/>
    <property type="project" value="TreeGrafter"/>
</dbReference>
<evidence type="ECO:0000256" key="2">
    <source>
        <dbReference type="ARBA" id="ARBA00004653"/>
    </source>
</evidence>
<reference evidence="14" key="2">
    <citation type="submission" date="2013-07" db="EMBL/GenBank/DDBJ databases">
        <authorList>
            <consortium name="The Broad Institute Genome Sequencing Platform"/>
            <person name="Cuomo C."/>
            <person name="Litvintseva A."/>
            <person name="Chen Y."/>
            <person name="Heitman J."/>
            <person name="Sun S."/>
            <person name="Springer D."/>
            <person name="Dromer F."/>
            <person name="Young S.K."/>
            <person name="Zeng Q."/>
            <person name="Gargeya S."/>
            <person name="Fitzgerald M."/>
            <person name="Abouelleil A."/>
            <person name="Alvarado L."/>
            <person name="Berlin A.M."/>
            <person name="Chapman S.B."/>
            <person name="Dewar J."/>
            <person name="Goldberg J."/>
            <person name="Griggs A."/>
            <person name="Gujja S."/>
            <person name="Hansen M."/>
            <person name="Howarth C."/>
            <person name="Imamovic A."/>
            <person name="Larimer J."/>
            <person name="McCowan C."/>
            <person name="Murphy C."/>
            <person name="Pearson M."/>
            <person name="Priest M."/>
            <person name="Roberts A."/>
            <person name="Saif S."/>
            <person name="Shea T."/>
            <person name="Sykes S."/>
            <person name="Wortman J."/>
            <person name="Nusbaum C."/>
            <person name="Birren B."/>
        </authorList>
    </citation>
    <scope>NUCLEOTIDE SEQUENCE</scope>
    <source>
        <strain evidence="14">CBS 10737</strain>
    </source>
</reference>
<feature type="transmembrane region" description="Helical" evidence="11">
    <location>
        <begin position="411"/>
        <end position="430"/>
    </location>
</feature>
<dbReference type="PANTHER" id="PTHR47549">
    <property type="entry name" value="GOLGI APPARATUS MEMBRANE PROTEIN TVP38-RELATED"/>
    <property type="match status" value="1"/>
</dbReference>
<name>A0A1B9HZ77_9TREE</name>
<protein>
    <recommendedName>
        <fullName evidence="4">Golgi apparatus membrane protein TVP38</fullName>
    </recommendedName>
    <alternativeName>
        <fullName evidence="5">Golgi apparatus membrane protein tvp38</fullName>
    </alternativeName>
</protein>
<gene>
    <name evidence="13" type="ORF">I206_05339</name>
    <name evidence="14" type="ORF">I206_107117</name>
</gene>
<feature type="compositionally biased region" description="Low complexity" evidence="10">
    <location>
        <begin position="97"/>
        <end position="121"/>
    </location>
</feature>
<keyword evidence="8" id="KW-0333">Golgi apparatus</keyword>
<evidence type="ECO:0000256" key="4">
    <source>
        <dbReference type="ARBA" id="ARBA00013533"/>
    </source>
</evidence>
<comment type="subcellular location">
    <subcellularLocation>
        <location evidence="2">Golgi apparatus membrane</location>
        <topology evidence="2">Multi-pass membrane protein</topology>
    </subcellularLocation>
</comment>
<evidence type="ECO:0000259" key="12">
    <source>
        <dbReference type="Pfam" id="PF09335"/>
    </source>
</evidence>
<evidence type="ECO:0000256" key="7">
    <source>
        <dbReference type="ARBA" id="ARBA00022989"/>
    </source>
</evidence>
<evidence type="ECO:0000313" key="14">
    <source>
        <dbReference type="EMBL" id="WWC73151.1"/>
    </source>
</evidence>
<feature type="region of interest" description="Disordered" evidence="10">
    <location>
        <begin position="352"/>
        <end position="398"/>
    </location>
</feature>
<accession>A0A1B9HZ77</accession>
<feature type="compositionally biased region" description="Basic and acidic residues" evidence="10">
    <location>
        <begin position="352"/>
        <end position="362"/>
    </location>
</feature>
<feature type="transmembrane region" description="Helical" evidence="11">
    <location>
        <begin position="164"/>
        <end position="183"/>
    </location>
</feature>
<feature type="compositionally biased region" description="Acidic residues" evidence="10">
    <location>
        <begin position="443"/>
        <end position="452"/>
    </location>
</feature>
<feature type="compositionally biased region" description="Low complexity" evidence="10">
    <location>
        <begin position="10"/>
        <end position="42"/>
    </location>
</feature>
<dbReference type="Pfam" id="PF09335">
    <property type="entry name" value="VTT_dom"/>
    <property type="match status" value="1"/>
</dbReference>
<feature type="domain" description="VTT" evidence="12">
    <location>
        <begin position="221"/>
        <end position="336"/>
    </location>
</feature>
<evidence type="ECO:0000256" key="1">
    <source>
        <dbReference type="ARBA" id="ARBA00002978"/>
    </source>
</evidence>
<dbReference type="STRING" id="1296096.A0A1B9HZ77"/>
<comment type="similarity">
    <text evidence="3">Belongs to the TVP38/TMEM64 family.</text>
</comment>
<dbReference type="PANTHER" id="PTHR47549:SF3">
    <property type="entry name" value="GOLGI APPARATUS MEMBRANE PROTEIN TVP38"/>
    <property type="match status" value="1"/>
</dbReference>